<dbReference type="Proteomes" id="UP000190274">
    <property type="component" value="Chromosome E"/>
</dbReference>
<reference evidence="8" key="1">
    <citation type="submission" date="2016-03" db="EMBL/GenBank/DDBJ databases">
        <authorList>
            <person name="Devillers H."/>
        </authorList>
    </citation>
    <scope>NUCLEOTIDE SEQUENCE [LARGE SCALE GENOMIC DNA]</scope>
</reference>
<evidence type="ECO:0000256" key="1">
    <source>
        <dbReference type="ARBA" id="ARBA00006734"/>
    </source>
</evidence>
<dbReference type="STRING" id="1266660.A0A1G4JDB8"/>
<dbReference type="GO" id="GO:0004663">
    <property type="term" value="F:Rab geranylgeranyltransferase activity"/>
    <property type="evidence" value="ECO:0007669"/>
    <property type="project" value="UniProtKB-UniRule"/>
</dbReference>
<proteinExistence type="inferred from homology"/>
<dbReference type="PROSITE" id="PS51147">
    <property type="entry name" value="PFTA"/>
    <property type="match status" value="5"/>
</dbReference>
<dbReference type="InterPro" id="IPR002088">
    <property type="entry name" value="Prenyl_trans_a"/>
</dbReference>
<evidence type="ECO:0000256" key="5">
    <source>
        <dbReference type="ARBA" id="ARBA00047658"/>
    </source>
</evidence>
<dbReference type="GO" id="GO:0097354">
    <property type="term" value="P:prenylation"/>
    <property type="evidence" value="ECO:0007669"/>
    <property type="project" value="UniProtKB-UniRule"/>
</dbReference>
<gene>
    <name evidence="7" type="ORF">LADA_0E08460G</name>
</gene>
<dbReference type="Gene3D" id="1.25.40.120">
    <property type="entry name" value="Protein prenylyltransferase"/>
    <property type="match status" value="1"/>
</dbReference>
<comment type="similarity">
    <text evidence="1 6">Belongs to the protein prenyltransferase subunit alpha family.</text>
</comment>
<dbReference type="AlphaFoldDB" id="A0A1G4JDB8"/>
<sequence>MHGVKRRELSQELLRKKRARDADKIATYRALTAQVLQSKRTELYTPQELRSTTKLLELNPEFNAVWNFRRDIITALKSQLDMEFWDHEIKFTTAQLKAYPKVYWIWNHRFWCLKEYPGSPMEKWQMELALVNKLLAMDPRNFHSWHYRRIVVEQLENLTGVSLNQQELDYTTEKINANISNFSAWHQRASLLPRMFLTGQIADKKAFINHELQYITNAIFTDAEDQSVWYYVKWFVKSDCVLENTTQEEYKNMLRQLRESIIVINEDEKEFSGKENIWCLKLLIFLGTILEQEFEVEAFSEKSGLLKKLIEFDPLRRSRYLHLEKEK</sequence>
<evidence type="ECO:0000313" key="7">
    <source>
        <dbReference type="EMBL" id="SCU88145.1"/>
    </source>
</evidence>
<name>A0A1G4JDB8_9SACH</name>
<dbReference type="GO" id="GO:0006888">
    <property type="term" value="P:endoplasmic reticulum to Golgi vesicle-mediated transport"/>
    <property type="evidence" value="ECO:0007669"/>
    <property type="project" value="EnsemblFungi"/>
</dbReference>
<dbReference type="GO" id="GO:0006612">
    <property type="term" value="P:protein targeting to membrane"/>
    <property type="evidence" value="ECO:0007669"/>
    <property type="project" value="EnsemblFungi"/>
</dbReference>
<dbReference type="GO" id="GO:0005777">
    <property type="term" value="C:peroxisome"/>
    <property type="evidence" value="ECO:0007669"/>
    <property type="project" value="EnsemblFungi"/>
</dbReference>
<dbReference type="EC" id="2.5.1.60" evidence="6"/>
<keyword evidence="4" id="KW-0677">Repeat</keyword>
<dbReference type="EMBL" id="LT598455">
    <property type="protein sequence ID" value="SCU88145.1"/>
    <property type="molecule type" value="Genomic_DNA"/>
</dbReference>
<dbReference type="PANTHER" id="PTHR11129:SF2">
    <property type="entry name" value="GERANYLGERANYL TRANSFERASE TYPE-2 SUBUNIT ALPHA"/>
    <property type="match status" value="1"/>
</dbReference>
<protein>
    <recommendedName>
        <fullName evidence="6">Geranylgeranyl transferase type-2 subunit alpha</fullName>
        <ecNumber evidence="6">2.5.1.60</ecNumber>
    </recommendedName>
    <alternativeName>
        <fullName evidence="6">Geranylgeranyl transferase type II subunit alpha</fullName>
    </alternativeName>
</protein>
<evidence type="ECO:0000256" key="4">
    <source>
        <dbReference type="ARBA" id="ARBA00022737"/>
    </source>
</evidence>
<dbReference type="OrthoDB" id="1658at2759"/>
<keyword evidence="8" id="KW-1185">Reference proteome</keyword>
<dbReference type="PANTHER" id="PTHR11129">
    <property type="entry name" value="PROTEIN FARNESYLTRANSFERASE ALPHA SUBUNIT/RAB GERANYLGERANYL TRANSFERASE ALPHA SUBUNIT"/>
    <property type="match status" value="1"/>
</dbReference>
<dbReference type="GO" id="GO:0005968">
    <property type="term" value="C:Rab-protein geranylgeranyltransferase complex"/>
    <property type="evidence" value="ECO:0007669"/>
    <property type="project" value="EnsemblFungi"/>
</dbReference>
<dbReference type="Pfam" id="PF01239">
    <property type="entry name" value="PPTA"/>
    <property type="match status" value="5"/>
</dbReference>
<comment type="catalytic activity">
    <reaction evidence="5 6">
        <text>geranylgeranyl diphosphate + L-cysteinyl-[protein] = S-geranylgeranyl-L-cysteinyl-[protein] + diphosphate</text>
        <dbReference type="Rhea" id="RHEA:21240"/>
        <dbReference type="Rhea" id="RHEA-COMP:10131"/>
        <dbReference type="Rhea" id="RHEA-COMP:11537"/>
        <dbReference type="ChEBI" id="CHEBI:29950"/>
        <dbReference type="ChEBI" id="CHEBI:33019"/>
        <dbReference type="ChEBI" id="CHEBI:57533"/>
        <dbReference type="ChEBI" id="CHEBI:86021"/>
        <dbReference type="EC" id="2.5.1.60"/>
    </reaction>
</comment>
<evidence type="ECO:0000256" key="3">
    <source>
        <dbReference type="ARBA" id="ARBA00022679"/>
    </source>
</evidence>
<dbReference type="SUPFAM" id="SSF48439">
    <property type="entry name" value="Protein prenylyltransferase"/>
    <property type="match status" value="1"/>
</dbReference>
<evidence type="ECO:0000256" key="6">
    <source>
        <dbReference type="RuleBase" id="RU367120"/>
    </source>
</evidence>
<evidence type="ECO:0000313" key="8">
    <source>
        <dbReference type="Proteomes" id="UP000190274"/>
    </source>
</evidence>
<evidence type="ECO:0000256" key="2">
    <source>
        <dbReference type="ARBA" id="ARBA00022602"/>
    </source>
</evidence>
<accession>A0A1G4JDB8</accession>
<keyword evidence="3 6" id="KW-0808">Transferase</keyword>
<comment type="function">
    <text evidence="6">Catalyzes the transfer of a geranyl-geranyl moiety from geranyl-geranyl pyrophosphate to cysteines occuring in specific C-terminal amino acid sequences.</text>
</comment>
<organism evidence="7 8">
    <name type="scientific">Lachancea dasiensis</name>
    <dbReference type="NCBI Taxonomy" id="1072105"/>
    <lineage>
        <taxon>Eukaryota</taxon>
        <taxon>Fungi</taxon>
        <taxon>Dikarya</taxon>
        <taxon>Ascomycota</taxon>
        <taxon>Saccharomycotina</taxon>
        <taxon>Saccharomycetes</taxon>
        <taxon>Saccharomycetales</taxon>
        <taxon>Saccharomycetaceae</taxon>
        <taxon>Lachancea</taxon>
    </lineage>
</organism>
<keyword evidence="2 6" id="KW-0637">Prenyltransferase</keyword>